<keyword evidence="3" id="KW-1185">Reference proteome</keyword>
<sequence length="87" mass="9169">MSSISRNSTTTTKTNGTHFTPKFVSGSHPTRTEPSPRIVDLAASRRGSVCAPLQNSNSQPGANINNRFAVLDTSTYSPPPSPQVAAV</sequence>
<feature type="compositionally biased region" description="Pro residues" evidence="1">
    <location>
        <begin position="77"/>
        <end position="87"/>
    </location>
</feature>
<feature type="compositionally biased region" description="Low complexity" evidence="1">
    <location>
        <begin position="9"/>
        <end position="20"/>
    </location>
</feature>
<feature type="compositionally biased region" description="Polar residues" evidence="1">
    <location>
        <begin position="53"/>
        <end position="76"/>
    </location>
</feature>
<dbReference type="Proteomes" id="UP000027265">
    <property type="component" value="Unassembled WGS sequence"/>
</dbReference>
<organism evidence="2 3">
    <name type="scientific">Jaapia argillacea MUCL 33604</name>
    <dbReference type="NCBI Taxonomy" id="933084"/>
    <lineage>
        <taxon>Eukaryota</taxon>
        <taxon>Fungi</taxon>
        <taxon>Dikarya</taxon>
        <taxon>Basidiomycota</taxon>
        <taxon>Agaricomycotina</taxon>
        <taxon>Agaricomycetes</taxon>
        <taxon>Agaricomycetidae</taxon>
        <taxon>Jaapiales</taxon>
        <taxon>Jaapiaceae</taxon>
        <taxon>Jaapia</taxon>
    </lineage>
</organism>
<feature type="region of interest" description="Disordered" evidence="1">
    <location>
        <begin position="52"/>
        <end position="87"/>
    </location>
</feature>
<proteinExistence type="predicted"/>
<reference evidence="3" key="1">
    <citation type="journal article" date="2014" name="Proc. Natl. Acad. Sci. U.S.A.">
        <title>Extensive sampling of basidiomycete genomes demonstrates inadequacy of the white-rot/brown-rot paradigm for wood decay fungi.</title>
        <authorList>
            <person name="Riley R."/>
            <person name="Salamov A.A."/>
            <person name="Brown D.W."/>
            <person name="Nagy L.G."/>
            <person name="Floudas D."/>
            <person name="Held B.W."/>
            <person name="Levasseur A."/>
            <person name="Lombard V."/>
            <person name="Morin E."/>
            <person name="Otillar R."/>
            <person name="Lindquist E.A."/>
            <person name="Sun H."/>
            <person name="LaButti K.M."/>
            <person name="Schmutz J."/>
            <person name="Jabbour D."/>
            <person name="Luo H."/>
            <person name="Baker S.E."/>
            <person name="Pisabarro A.G."/>
            <person name="Walton J.D."/>
            <person name="Blanchette R.A."/>
            <person name="Henrissat B."/>
            <person name="Martin F."/>
            <person name="Cullen D."/>
            <person name="Hibbett D.S."/>
            <person name="Grigoriev I.V."/>
        </authorList>
    </citation>
    <scope>NUCLEOTIDE SEQUENCE [LARGE SCALE GENOMIC DNA]</scope>
    <source>
        <strain evidence="3">MUCL 33604</strain>
    </source>
</reference>
<dbReference type="EMBL" id="KL197712">
    <property type="protein sequence ID" value="KDQ61952.1"/>
    <property type="molecule type" value="Genomic_DNA"/>
</dbReference>
<dbReference type="InParanoid" id="A0A067QEP6"/>
<evidence type="ECO:0000313" key="2">
    <source>
        <dbReference type="EMBL" id="KDQ61952.1"/>
    </source>
</evidence>
<gene>
    <name evidence="2" type="ORF">JAAARDRAFT_31444</name>
</gene>
<dbReference type="AlphaFoldDB" id="A0A067QEP6"/>
<protein>
    <submittedName>
        <fullName evidence="2">Uncharacterized protein</fullName>
    </submittedName>
</protein>
<evidence type="ECO:0000256" key="1">
    <source>
        <dbReference type="SAM" id="MobiDB-lite"/>
    </source>
</evidence>
<name>A0A067QEP6_9AGAM</name>
<dbReference type="HOGENOM" id="CLU_2483659_0_0_1"/>
<evidence type="ECO:0000313" key="3">
    <source>
        <dbReference type="Proteomes" id="UP000027265"/>
    </source>
</evidence>
<feature type="region of interest" description="Disordered" evidence="1">
    <location>
        <begin position="1"/>
        <end position="36"/>
    </location>
</feature>
<accession>A0A067QEP6</accession>